<dbReference type="InterPro" id="IPR016166">
    <property type="entry name" value="FAD-bd_PCMH"/>
</dbReference>
<evidence type="ECO:0000256" key="1">
    <source>
        <dbReference type="ARBA" id="ARBA00005466"/>
    </source>
</evidence>
<evidence type="ECO:0000256" key="2">
    <source>
        <dbReference type="ARBA" id="ARBA00022630"/>
    </source>
</evidence>
<dbReference type="OrthoDB" id="2151789at2759"/>
<proteinExistence type="inferred from homology"/>
<dbReference type="SUPFAM" id="SSF56176">
    <property type="entry name" value="FAD-binding/transporter-associated domain-like"/>
    <property type="match status" value="1"/>
</dbReference>
<keyword evidence="4" id="KW-0560">Oxidoreductase</keyword>
<dbReference type="InterPro" id="IPR006094">
    <property type="entry name" value="Oxid_FAD_bind_N"/>
</dbReference>
<dbReference type="PANTHER" id="PTHR42973">
    <property type="entry name" value="BINDING OXIDOREDUCTASE, PUTATIVE (AFU_ORTHOLOGUE AFUA_1G17690)-RELATED"/>
    <property type="match status" value="1"/>
</dbReference>
<dbReference type="PANTHER" id="PTHR42973:SF53">
    <property type="entry name" value="FAD-BINDING PCMH-TYPE DOMAIN-CONTAINING PROTEIN-RELATED"/>
    <property type="match status" value="1"/>
</dbReference>
<sequence>MVRSRFLSVEAGLALLASIAHVQASDILPRETPECCEALQLAGLEHVYFPGDEDYENQIESYFSLTAQLTPYCIVEPESTQDVSTIVTTLVLQTSCNFAVRSGGHSSNAGASNIEEGVTIDLNRMNETTYDEAEGVASLHPAARWLGVYRYLDPLGVTVTGGRLGPVGVGGLVLGGGFSFYLYEKGLVCDNVRNFEVVLASGEIVNANANENADLWIVLRGGRSNFGIVTRIDLEAFPRSPIWGGVNRYPSTPETVEQHISSIVDWTDNLEKYQNGSAVIFWTHTPADNATVINSLLTDVGGTVAAPAFDKFLAIPGNTSSSLGMTNMSTLALFTQSDGYQDVWFTLTFKNDARVMRNALELHDSLVEDMKQISPDGDWETQSLFQPFPTIAAKHSTERGGNILGIDAIEDNAVIWQGCFAVNSVEKETIGRQKMEAWKEAIEEYSRSIGAYIGYRYSNWADQSQDVLRFYGEESIRKMRAVSEKYDSEGVFQTRVPGDFKLPKAL</sequence>
<organism evidence="7 8">
    <name type="scientific">Botryosphaeria dothidea</name>
    <dbReference type="NCBI Taxonomy" id="55169"/>
    <lineage>
        <taxon>Eukaryota</taxon>
        <taxon>Fungi</taxon>
        <taxon>Dikarya</taxon>
        <taxon>Ascomycota</taxon>
        <taxon>Pezizomycotina</taxon>
        <taxon>Dothideomycetes</taxon>
        <taxon>Dothideomycetes incertae sedis</taxon>
        <taxon>Botryosphaeriales</taxon>
        <taxon>Botryosphaeriaceae</taxon>
        <taxon>Botryosphaeria</taxon>
    </lineage>
</organism>
<keyword evidence="8" id="KW-1185">Reference proteome</keyword>
<evidence type="ECO:0000256" key="4">
    <source>
        <dbReference type="ARBA" id="ARBA00023002"/>
    </source>
</evidence>
<keyword evidence="3" id="KW-0274">FAD</keyword>
<comment type="caution">
    <text evidence="7">The sequence shown here is derived from an EMBL/GenBank/DDBJ whole genome shotgun (WGS) entry which is preliminary data.</text>
</comment>
<protein>
    <submittedName>
        <fullName evidence="7">FAD-binding domain-containing protein</fullName>
    </submittedName>
</protein>
<comment type="similarity">
    <text evidence="1">Belongs to the oxygen-dependent FAD-linked oxidoreductase family.</text>
</comment>
<dbReference type="Pfam" id="PF01565">
    <property type="entry name" value="FAD_binding_4"/>
    <property type="match status" value="1"/>
</dbReference>
<gene>
    <name evidence="7" type="ORF">GTA08_BOTSDO05370</name>
</gene>
<evidence type="ECO:0000259" key="6">
    <source>
        <dbReference type="PROSITE" id="PS51387"/>
    </source>
</evidence>
<dbReference type="AlphaFoldDB" id="A0A8H4ITR7"/>
<dbReference type="EMBL" id="WWBZ02000033">
    <property type="protein sequence ID" value="KAF4307341.1"/>
    <property type="molecule type" value="Genomic_DNA"/>
</dbReference>
<evidence type="ECO:0000313" key="7">
    <source>
        <dbReference type="EMBL" id="KAF4307341.1"/>
    </source>
</evidence>
<dbReference type="InterPro" id="IPR036318">
    <property type="entry name" value="FAD-bd_PCMH-like_sf"/>
</dbReference>
<dbReference type="InterPro" id="IPR050416">
    <property type="entry name" value="FAD-linked_Oxidoreductase"/>
</dbReference>
<reference evidence="7" key="1">
    <citation type="submission" date="2020-04" db="EMBL/GenBank/DDBJ databases">
        <title>Genome Assembly and Annotation of Botryosphaeria dothidea sdau 11-99, a Latent Pathogen of Apple Fruit Ring Rot in China.</title>
        <authorList>
            <person name="Yu C."/>
            <person name="Diao Y."/>
            <person name="Lu Q."/>
            <person name="Zhao J."/>
            <person name="Cui S."/>
            <person name="Peng C."/>
            <person name="He B."/>
            <person name="Liu H."/>
        </authorList>
    </citation>
    <scope>NUCLEOTIDE SEQUENCE [LARGE SCALE GENOMIC DNA]</scope>
    <source>
        <strain evidence="7">Sdau11-99</strain>
    </source>
</reference>
<accession>A0A8H4ITR7</accession>
<dbReference type="Proteomes" id="UP000572817">
    <property type="component" value="Unassembled WGS sequence"/>
</dbReference>
<evidence type="ECO:0000313" key="8">
    <source>
        <dbReference type="Proteomes" id="UP000572817"/>
    </source>
</evidence>
<evidence type="ECO:0000256" key="3">
    <source>
        <dbReference type="ARBA" id="ARBA00022827"/>
    </source>
</evidence>
<feature type="signal peptide" evidence="5">
    <location>
        <begin position="1"/>
        <end position="24"/>
    </location>
</feature>
<keyword evidence="5" id="KW-0732">Signal</keyword>
<name>A0A8H4ITR7_9PEZI</name>
<dbReference type="Gene3D" id="3.30.465.10">
    <property type="match status" value="1"/>
</dbReference>
<evidence type="ECO:0000256" key="5">
    <source>
        <dbReference type="SAM" id="SignalP"/>
    </source>
</evidence>
<dbReference type="GO" id="GO:0071949">
    <property type="term" value="F:FAD binding"/>
    <property type="evidence" value="ECO:0007669"/>
    <property type="project" value="InterPro"/>
</dbReference>
<dbReference type="InterPro" id="IPR016169">
    <property type="entry name" value="FAD-bd_PCMH_sub2"/>
</dbReference>
<feature type="domain" description="FAD-binding PCMH-type" evidence="6">
    <location>
        <begin position="67"/>
        <end position="239"/>
    </location>
</feature>
<feature type="chain" id="PRO_5034446803" evidence="5">
    <location>
        <begin position="25"/>
        <end position="506"/>
    </location>
</feature>
<keyword evidence="2" id="KW-0285">Flavoprotein</keyword>
<dbReference type="GO" id="GO:0016491">
    <property type="term" value="F:oxidoreductase activity"/>
    <property type="evidence" value="ECO:0007669"/>
    <property type="project" value="UniProtKB-KW"/>
</dbReference>
<dbReference type="PROSITE" id="PS51387">
    <property type="entry name" value="FAD_PCMH"/>
    <property type="match status" value="1"/>
</dbReference>